<feature type="domain" description="Calcineurin-like phosphoesterase" evidence="1">
    <location>
        <begin position="1"/>
        <end position="168"/>
    </location>
</feature>
<sequence length="232" mass="26617">MRVLVIPDLHLPWVRKGLLDFCKDLRRKWKTKMTVFIGDVVDSHAISFHRKEPGCPGPLDEYKQAKKAIQQWYKAFPKAIVTLGNHDKRVVRLAKSVQIPELYLKSYKEIWDTPKWDWVEDIIIDDVFYYHGDGQGGEYPAANAVRKMLMSVVMGHIHTASGVKYYTNPQRRIFACDVGAGCDDRAMAFAYADRNKRRSVISAAVVIDGIPYVEPCPIGRGEKYHDSRFKNT</sequence>
<dbReference type="Pfam" id="PF00149">
    <property type="entry name" value="Metallophos"/>
    <property type="match status" value="1"/>
</dbReference>
<dbReference type="InterPro" id="IPR004843">
    <property type="entry name" value="Calcineurin-like_PHP"/>
</dbReference>
<name>A0A6M3J7G2_9ZZZZ</name>
<dbReference type="InterPro" id="IPR029052">
    <property type="entry name" value="Metallo-depent_PP-like"/>
</dbReference>
<evidence type="ECO:0000259" key="1">
    <source>
        <dbReference type="Pfam" id="PF00149"/>
    </source>
</evidence>
<dbReference type="Gene3D" id="3.60.21.10">
    <property type="match status" value="1"/>
</dbReference>
<reference evidence="2" key="1">
    <citation type="submission" date="2020-03" db="EMBL/GenBank/DDBJ databases">
        <title>The deep terrestrial virosphere.</title>
        <authorList>
            <person name="Holmfeldt K."/>
            <person name="Nilsson E."/>
            <person name="Simone D."/>
            <person name="Lopez-Fernandez M."/>
            <person name="Wu X."/>
            <person name="de Brujin I."/>
            <person name="Lundin D."/>
            <person name="Andersson A."/>
            <person name="Bertilsson S."/>
            <person name="Dopson M."/>
        </authorList>
    </citation>
    <scope>NUCLEOTIDE SEQUENCE</scope>
    <source>
        <strain evidence="2">MM415B00427</strain>
    </source>
</reference>
<dbReference type="SUPFAM" id="SSF56300">
    <property type="entry name" value="Metallo-dependent phosphatases"/>
    <property type="match status" value="1"/>
</dbReference>
<accession>A0A6M3J7G2</accession>
<organism evidence="2">
    <name type="scientific">viral metagenome</name>
    <dbReference type="NCBI Taxonomy" id="1070528"/>
    <lineage>
        <taxon>unclassified sequences</taxon>
        <taxon>metagenomes</taxon>
        <taxon>organismal metagenomes</taxon>
    </lineage>
</organism>
<gene>
    <name evidence="2" type="ORF">MM415B00427_0009</name>
</gene>
<proteinExistence type="predicted"/>
<dbReference type="AlphaFoldDB" id="A0A6M3J7G2"/>
<protein>
    <submittedName>
        <fullName evidence="2">Putative calcineurin-like phosphoesterase</fullName>
    </submittedName>
</protein>
<dbReference type="GO" id="GO:0016787">
    <property type="term" value="F:hydrolase activity"/>
    <property type="evidence" value="ECO:0007669"/>
    <property type="project" value="InterPro"/>
</dbReference>
<evidence type="ECO:0000313" key="2">
    <source>
        <dbReference type="EMBL" id="QJA65155.1"/>
    </source>
</evidence>
<dbReference type="EMBL" id="MT141533">
    <property type="protein sequence ID" value="QJA65155.1"/>
    <property type="molecule type" value="Genomic_DNA"/>
</dbReference>